<keyword evidence="3" id="KW-1185">Reference proteome</keyword>
<dbReference type="RefSeq" id="WP_231448998.1">
    <property type="nucleotide sequence ID" value="NZ_JAJOMB010000027.1"/>
</dbReference>
<dbReference type="InterPro" id="IPR021944">
    <property type="entry name" value="DUF3560"/>
</dbReference>
<evidence type="ECO:0000313" key="3">
    <source>
        <dbReference type="Proteomes" id="UP001138997"/>
    </source>
</evidence>
<accession>A0A9X1NN20</accession>
<dbReference type="Proteomes" id="UP001138997">
    <property type="component" value="Unassembled WGS sequence"/>
</dbReference>
<dbReference type="EMBL" id="JAJOMB010000027">
    <property type="protein sequence ID" value="MCD5316146.1"/>
    <property type="molecule type" value="Genomic_DNA"/>
</dbReference>
<dbReference type="Pfam" id="PF12083">
    <property type="entry name" value="DUF3560"/>
    <property type="match status" value="1"/>
</dbReference>
<gene>
    <name evidence="2" type="ORF">LR394_35150</name>
</gene>
<evidence type="ECO:0000313" key="2">
    <source>
        <dbReference type="EMBL" id="MCD5316146.1"/>
    </source>
</evidence>
<name>A0A9X1NN20_9ACTN</name>
<dbReference type="AlphaFoldDB" id="A0A9X1NN20"/>
<protein>
    <submittedName>
        <fullName evidence="2">DUF3560 domain-containing protein</fullName>
    </submittedName>
</protein>
<evidence type="ECO:0000256" key="1">
    <source>
        <dbReference type="SAM" id="MobiDB-lite"/>
    </source>
</evidence>
<sequence length="378" mass="42023">MPDPHTPTTATTEAVASASTANPPPTPTSSHTPLAAEDPQTTSTPHEPSEPHPWFLDIDGDWVAVTGTTKGDPLIAVLLPRPWVWSRTASGYVLPRSLKPWTRQSRIDEFLRTAKDKGVTVEVEDSGATLSEAERRQGREERLDIKAERHEHAAAKATARADADDAASDRISYGYPMGQPILIGHHSEGRHRRDLERRDRLDERSLEDRREARARAQLAQGIRRVQEQGESPVTIGMRVERHQAEIRLIQRRLTRHDLAVKEQALPEEQRTGLTVMSQSYLQRSIAERDRLQEAVDLDQAVLAALEAEGKLTVFGPHNVNVGDFVFASGYWHVVRKVNKKTVSVPSVVGGDWLDKLPFLKITDHRAPTADSDAAPEPA</sequence>
<organism evidence="2 3">
    <name type="scientific">Kineosporia babensis</name>
    <dbReference type="NCBI Taxonomy" id="499548"/>
    <lineage>
        <taxon>Bacteria</taxon>
        <taxon>Bacillati</taxon>
        <taxon>Actinomycetota</taxon>
        <taxon>Actinomycetes</taxon>
        <taxon>Kineosporiales</taxon>
        <taxon>Kineosporiaceae</taxon>
        <taxon>Kineosporia</taxon>
    </lineage>
</organism>
<reference evidence="2" key="1">
    <citation type="submission" date="2021-11" db="EMBL/GenBank/DDBJ databases">
        <title>Streptomyces corallinus and Kineosporia corallina sp. nov., two new coral-derived marine actinobacteria.</title>
        <authorList>
            <person name="Buangrab K."/>
            <person name="Sutthacheep M."/>
            <person name="Yeemin T."/>
            <person name="Harunari E."/>
            <person name="Igarashi Y."/>
            <person name="Sripreechasak P."/>
            <person name="Kanchanasin P."/>
            <person name="Tanasupawat S."/>
            <person name="Phongsopitanun W."/>
        </authorList>
    </citation>
    <scope>NUCLEOTIDE SEQUENCE</scope>
    <source>
        <strain evidence="2">JCM 31032</strain>
    </source>
</reference>
<proteinExistence type="predicted"/>
<feature type="compositionally biased region" description="Low complexity" evidence="1">
    <location>
        <begin position="8"/>
        <end position="21"/>
    </location>
</feature>
<comment type="caution">
    <text evidence="2">The sequence shown here is derived from an EMBL/GenBank/DDBJ whole genome shotgun (WGS) entry which is preliminary data.</text>
</comment>
<feature type="region of interest" description="Disordered" evidence="1">
    <location>
        <begin position="1"/>
        <end position="53"/>
    </location>
</feature>